<accession>A0A7I8DCE3</accession>
<proteinExistence type="predicted"/>
<keyword evidence="1" id="KW-0472">Membrane</keyword>
<organism evidence="2 3">
    <name type="scientific">Effusibacillus dendaii</name>
    <dbReference type="NCBI Taxonomy" id="2743772"/>
    <lineage>
        <taxon>Bacteria</taxon>
        <taxon>Bacillati</taxon>
        <taxon>Bacillota</taxon>
        <taxon>Bacilli</taxon>
        <taxon>Bacillales</taxon>
        <taxon>Alicyclobacillaceae</taxon>
        <taxon>Effusibacillus</taxon>
    </lineage>
</organism>
<keyword evidence="3" id="KW-1185">Reference proteome</keyword>
<evidence type="ECO:0000313" key="2">
    <source>
        <dbReference type="EMBL" id="BCJ87754.1"/>
    </source>
</evidence>
<dbReference type="RefSeq" id="WP_200758082.1">
    <property type="nucleotide sequence ID" value="NZ_AP023366.1"/>
</dbReference>
<evidence type="ECO:0000256" key="1">
    <source>
        <dbReference type="SAM" id="Phobius"/>
    </source>
</evidence>
<dbReference type="Proteomes" id="UP000593802">
    <property type="component" value="Chromosome"/>
</dbReference>
<feature type="transmembrane region" description="Helical" evidence="1">
    <location>
        <begin position="54"/>
        <end position="73"/>
    </location>
</feature>
<name>A0A7I8DCE3_9BACL</name>
<evidence type="ECO:0000313" key="3">
    <source>
        <dbReference type="Proteomes" id="UP000593802"/>
    </source>
</evidence>
<reference evidence="2 3" key="1">
    <citation type="submission" date="2020-08" db="EMBL/GenBank/DDBJ databases">
        <title>Complete Genome Sequence of Effusibacillus dendaii Strain skT53, Isolated from Farmland soil.</title>
        <authorList>
            <person name="Konishi T."/>
            <person name="Kawasaki H."/>
        </authorList>
    </citation>
    <scope>NUCLEOTIDE SEQUENCE [LARGE SCALE GENOMIC DNA]</scope>
    <source>
        <strain evidence="3">skT53</strain>
    </source>
</reference>
<feature type="transmembrane region" description="Helical" evidence="1">
    <location>
        <begin position="481"/>
        <end position="504"/>
    </location>
</feature>
<sequence>MRYVTIALYSLFLTAIYQLVAIPLVLDFSYYGFAVLIIGALLGYFCVPKPQRRFVFLLSLLILLLSYGVQRIYLDSLAWRFIEFPFLFLLLGALAAWYGKIRWRDFTVVFLALTLFLQWMPFSSLAFYSQFQLVYNSAALDRFPTFPVYPIVNRGTDLYTLGDLKPLTDDELKKATVGPDGKGNLLAVFELQKRLLEGVDILRFSQKDGYLKHPATKEEVAALPFPSLALTGFPYYISSWTVNNEAVRQHFTPSVDPKRVLTSFFNPLSITAAMDKQAEDALSATRKNWSDAFGRSNSPAIPNGALVGKGKFMPGNDSQLVVVKNNEVQLIDGNNPSETPIAAYKGSWDEPVTSNLVIGDVDGDGIDELLLNTIPARILKLNANRTWNTIWESGTDSLRFEFVQPGVKAGSKPMIVTNDPSLVRDKPDRYLTGYTWQNGQLIRDWRVFKTNLLFPFPIDNQTWASGFYGTPNLFVIRPLPVSLQTVLAGMYALLIVGGFGYQLLKRGRLHE</sequence>
<feature type="transmembrane region" description="Helical" evidence="1">
    <location>
        <begin position="31"/>
        <end position="47"/>
    </location>
</feature>
<protein>
    <submittedName>
        <fullName evidence="2">Uncharacterized protein</fullName>
    </submittedName>
</protein>
<dbReference type="AlphaFoldDB" id="A0A7I8DCE3"/>
<gene>
    <name evidence="2" type="ORF">skT53_27390</name>
</gene>
<feature type="transmembrane region" description="Helical" evidence="1">
    <location>
        <begin position="106"/>
        <end position="128"/>
    </location>
</feature>
<dbReference type="KEGG" id="eff:skT53_27390"/>
<keyword evidence="1" id="KW-1133">Transmembrane helix</keyword>
<dbReference type="EMBL" id="AP023366">
    <property type="protein sequence ID" value="BCJ87754.1"/>
    <property type="molecule type" value="Genomic_DNA"/>
</dbReference>
<feature type="transmembrane region" description="Helical" evidence="1">
    <location>
        <begin position="79"/>
        <end position="99"/>
    </location>
</feature>
<keyword evidence="1" id="KW-0812">Transmembrane</keyword>